<accession>K3WLC5</accession>
<dbReference type="GO" id="GO:0033617">
    <property type="term" value="P:mitochondrial respiratory chain complex IV assembly"/>
    <property type="evidence" value="ECO:0007669"/>
    <property type="project" value="TreeGrafter"/>
</dbReference>
<evidence type="ECO:0000256" key="5">
    <source>
        <dbReference type="SAM" id="Phobius"/>
    </source>
</evidence>
<proteinExistence type="inferred from homology"/>
<keyword evidence="5" id="KW-0472">Membrane</keyword>
<dbReference type="eggNOG" id="ENOG502SBR0">
    <property type="taxonomic scope" value="Eukaryota"/>
</dbReference>
<comment type="similarity">
    <text evidence="2">Belongs to the PET117 family.</text>
</comment>
<keyword evidence="7" id="KW-1185">Reference proteome</keyword>
<keyword evidence="4" id="KW-0496">Mitochondrion</keyword>
<dbReference type="OMA" id="GTIYYVH"/>
<dbReference type="VEuPathDB" id="FungiDB:PYU1_G005756"/>
<evidence type="ECO:0000256" key="1">
    <source>
        <dbReference type="ARBA" id="ARBA00004173"/>
    </source>
</evidence>
<evidence type="ECO:0000313" key="6">
    <source>
        <dbReference type="EnsemblProtists" id="PYU1_T005767"/>
    </source>
</evidence>
<keyword evidence="5" id="KW-0812">Transmembrane</keyword>
<dbReference type="HOGENOM" id="CLU_2854521_0_0_1"/>
<evidence type="ECO:0000256" key="3">
    <source>
        <dbReference type="ARBA" id="ARBA00022946"/>
    </source>
</evidence>
<dbReference type="PANTHER" id="PTHR28163">
    <property type="entry name" value="PROTEIN PET117 HOMOLOG, MITOCHONDRIAL"/>
    <property type="match status" value="1"/>
</dbReference>
<dbReference type="GO" id="GO:0005739">
    <property type="term" value="C:mitochondrion"/>
    <property type="evidence" value="ECO:0007669"/>
    <property type="project" value="UniProtKB-SubCell"/>
</dbReference>
<reference evidence="6" key="3">
    <citation type="submission" date="2015-02" db="UniProtKB">
        <authorList>
            <consortium name="EnsemblProtists"/>
        </authorList>
    </citation>
    <scope>IDENTIFICATION</scope>
    <source>
        <strain evidence="6">DAOM BR144</strain>
    </source>
</reference>
<keyword evidence="5" id="KW-1133">Transmembrane helix</keyword>
<dbReference type="Proteomes" id="UP000019132">
    <property type="component" value="Unassembled WGS sequence"/>
</dbReference>
<evidence type="ECO:0000256" key="4">
    <source>
        <dbReference type="ARBA" id="ARBA00023128"/>
    </source>
</evidence>
<organism evidence="6 7">
    <name type="scientific">Globisporangium ultimum (strain ATCC 200006 / CBS 805.95 / DAOM BR144)</name>
    <name type="common">Pythium ultimum</name>
    <dbReference type="NCBI Taxonomy" id="431595"/>
    <lineage>
        <taxon>Eukaryota</taxon>
        <taxon>Sar</taxon>
        <taxon>Stramenopiles</taxon>
        <taxon>Oomycota</taxon>
        <taxon>Peronosporomycetes</taxon>
        <taxon>Pythiales</taxon>
        <taxon>Pythiaceae</taxon>
        <taxon>Globisporangium</taxon>
    </lineage>
</organism>
<dbReference type="InParanoid" id="K3WLC5"/>
<reference evidence="7" key="2">
    <citation type="submission" date="2010-04" db="EMBL/GenBank/DDBJ databases">
        <authorList>
            <person name="Buell R."/>
            <person name="Hamilton J."/>
            <person name="Hostetler J."/>
        </authorList>
    </citation>
    <scope>NUCLEOTIDE SEQUENCE [LARGE SCALE GENOMIC DNA]</scope>
    <source>
        <strain evidence="7">DAOM:BR144</strain>
    </source>
</reference>
<keyword evidence="3" id="KW-0809">Transit peptide</keyword>
<dbReference type="EnsemblProtists" id="PYU1_T005767">
    <property type="protein sequence ID" value="PYU1_T005767"/>
    <property type="gene ID" value="PYU1_G005756"/>
</dbReference>
<dbReference type="EMBL" id="GL376573">
    <property type="status" value="NOT_ANNOTATED_CDS"/>
    <property type="molecule type" value="Genomic_DNA"/>
</dbReference>
<dbReference type="AlphaFoldDB" id="K3WLC5"/>
<dbReference type="Pfam" id="PF15786">
    <property type="entry name" value="PET117"/>
    <property type="match status" value="1"/>
</dbReference>
<dbReference type="InterPro" id="IPR031568">
    <property type="entry name" value="Pet117"/>
</dbReference>
<evidence type="ECO:0000313" key="7">
    <source>
        <dbReference type="Proteomes" id="UP000019132"/>
    </source>
</evidence>
<protein>
    <submittedName>
        <fullName evidence="6">Uncharacterized protein</fullName>
    </submittedName>
</protein>
<comment type="subcellular location">
    <subcellularLocation>
        <location evidence="1">Mitochondrion</location>
    </subcellularLocation>
</comment>
<reference evidence="7" key="1">
    <citation type="journal article" date="2010" name="Genome Biol.">
        <title>Genome sequence of the necrotrophic plant pathogen Pythium ultimum reveals original pathogenicity mechanisms and effector repertoire.</title>
        <authorList>
            <person name="Levesque C.A."/>
            <person name="Brouwer H."/>
            <person name="Cano L."/>
            <person name="Hamilton J.P."/>
            <person name="Holt C."/>
            <person name="Huitema E."/>
            <person name="Raffaele S."/>
            <person name="Robideau G.P."/>
            <person name="Thines M."/>
            <person name="Win J."/>
            <person name="Zerillo M.M."/>
            <person name="Beakes G.W."/>
            <person name="Boore J.L."/>
            <person name="Busam D."/>
            <person name="Dumas B."/>
            <person name="Ferriera S."/>
            <person name="Fuerstenberg S.I."/>
            <person name="Gachon C.M."/>
            <person name="Gaulin E."/>
            <person name="Govers F."/>
            <person name="Grenville-Briggs L."/>
            <person name="Horner N."/>
            <person name="Hostetler J."/>
            <person name="Jiang R.H."/>
            <person name="Johnson J."/>
            <person name="Krajaejun T."/>
            <person name="Lin H."/>
            <person name="Meijer H.J."/>
            <person name="Moore B."/>
            <person name="Morris P."/>
            <person name="Phuntmart V."/>
            <person name="Puiu D."/>
            <person name="Shetty J."/>
            <person name="Stajich J.E."/>
            <person name="Tripathy S."/>
            <person name="Wawra S."/>
            <person name="van West P."/>
            <person name="Whitty B.R."/>
            <person name="Coutinho P.M."/>
            <person name="Henrissat B."/>
            <person name="Martin F."/>
            <person name="Thomas P.D."/>
            <person name="Tyler B.M."/>
            <person name="De Vries R.P."/>
            <person name="Kamoun S."/>
            <person name="Yandell M."/>
            <person name="Tisserat N."/>
            <person name="Buell C.R."/>
        </authorList>
    </citation>
    <scope>NUCLEOTIDE SEQUENCE</scope>
    <source>
        <strain evidence="7">DAOM:BR144</strain>
    </source>
</reference>
<name>K3WLC5_GLOUD</name>
<sequence>MATVRRTLAKNAPVLVFSALFSGTAYAVFYAHYQQKTEKQNMRNGVIRDIKRDRMKQRELEQLKQQQHEQQQQ</sequence>
<dbReference type="PANTHER" id="PTHR28163:SF1">
    <property type="entry name" value="PROTEIN PET117 HOMOLOG, MITOCHONDRIAL"/>
    <property type="match status" value="1"/>
</dbReference>
<feature type="transmembrane region" description="Helical" evidence="5">
    <location>
        <begin position="12"/>
        <end position="33"/>
    </location>
</feature>
<evidence type="ECO:0000256" key="2">
    <source>
        <dbReference type="ARBA" id="ARBA00008197"/>
    </source>
</evidence>